<feature type="transmembrane region" description="Helical" evidence="1">
    <location>
        <begin position="6"/>
        <end position="25"/>
    </location>
</feature>
<proteinExistence type="predicted"/>
<keyword evidence="1" id="KW-0812">Transmembrane</keyword>
<keyword evidence="1" id="KW-1133">Transmembrane helix</keyword>
<feature type="transmembrane region" description="Helical" evidence="1">
    <location>
        <begin position="79"/>
        <end position="101"/>
    </location>
</feature>
<evidence type="ECO:0008006" key="4">
    <source>
        <dbReference type="Google" id="ProtNLM"/>
    </source>
</evidence>
<evidence type="ECO:0000313" key="2">
    <source>
        <dbReference type="EMBL" id="MFD2143533.1"/>
    </source>
</evidence>
<reference evidence="3" key="1">
    <citation type="journal article" date="2019" name="Int. J. Syst. Evol. Microbiol.">
        <title>The Global Catalogue of Microorganisms (GCM) 10K type strain sequencing project: providing services to taxonomists for standard genome sequencing and annotation.</title>
        <authorList>
            <consortium name="The Broad Institute Genomics Platform"/>
            <consortium name="The Broad Institute Genome Sequencing Center for Infectious Disease"/>
            <person name="Wu L."/>
            <person name="Ma J."/>
        </authorList>
    </citation>
    <scope>NUCLEOTIDE SEQUENCE [LARGE SCALE GENOMIC DNA]</scope>
    <source>
        <strain evidence="3">CCM 7435</strain>
    </source>
</reference>
<protein>
    <recommendedName>
        <fullName evidence="4">DUF2721 domain-containing protein</fullName>
    </recommendedName>
</protein>
<keyword evidence="1" id="KW-0472">Membrane</keyword>
<feature type="transmembrane region" description="Helical" evidence="1">
    <location>
        <begin position="113"/>
        <end position="137"/>
    </location>
</feature>
<gene>
    <name evidence="2" type="ORF">ACFSNC_24375</name>
</gene>
<organism evidence="2 3">
    <name type="scientific">Ancylobacter oerskovii</name>
    <dbReference type="NCBI Taxonomy" id="459519"/>
    <lineage>
        <taxon>Bacteria</taxon>
        <taxon>Pseudomonadati</taxon>
        <taxon>Pseudomonadota</taxon>
        <taxon>Alphaproteobacteria</taxon>
        <taxon>Hyphomicrobiales</taxon>
        <taxon>Xanthobacteraceae</taxon>
        <taxon>Ancylobacter</taxon>
    </lineage>
</organism>
<accession>A0ABW4Z532</accession>
<dbReference type="EMBL" id="JBHUHD010000004">
    <property type="protein sequence ID" value="MFD2143533.1"/>
    <property type="molecule type" value="Genomic_DNA"/>
</dbReference>
<sequence length="163" mass="17244">MLEDPFASLSFIAGPAILTNASAILQNGATTRYNLAISHWRETRAALETDRQSLASRYVDPAEALHLIRRRVWLQLNCLGLLNAAVALFAGTTVLGLAGALMLRSRDGPADLLITGMLVSAGLGLAALLAATLALFIESVSSAALLRLDREHGEAAPRNTKLG</sequence>
<comment type="caution">
    <text evidence="2">The sequence shown here is derived from an EMBL/GenBank/DDBJ whole genome shotgun (WGS) entry which is preliminary data.</text>
</comment>
<name>A0ABW4Z532_9HYPH</name>
<evidence type="ECO:0000256" key="1">
    <source>
        <dbReference type="SAM" id="Phobius"/>
    </source>
</evidence>
<evidence type="ECO:0000313" key="3">
    <source>
        <dbReference type="Proteomes" id="UP001597299"/>
    </source>
</evidence>
<dbReference type="RefSeq" id="WP_213352842.1">
    <property type="nucleotide sequence ID" value="NZ_JAHBGB010000030.1"/>
</dbReference>
<keyword evidence="3" id="KW-1185">Reference proteome</keyword>
<dbReference type="Proteomes" id="UP001597299">
    <property type="component" value="Unassembled WGS sequence"/>
</dbReference>